<dbReference type="Pfam" id="PF01755">
    <property type="entry name" value="Glyco_transf_25"/>
    <property type="match status" value="1"/>
</dbReference>
<dbReference type="InterPro" id="IPR002654">
    <property type="entry name" value="Glyco_trans_25"/>
</dbReference>
<dbReference type="AlphaFoldDB" id="A0A315ZDT3"/>
<evidence type="ECO:0000313" key="3">
    <source>
        <dbReference type="Proteomes" id="UP000245535"/>
    </source>
</evidence>
<feature type="domain" description="Glycosyl transferase family 25" evidence="1">
    <location>
        <begin position="9"/>
        <end position="188"/>
    </location>
</feature>
<organism evidence="2 3">
    <name type="scientific">Sediminitomix flava</name>
    <dbReference type="NCBI Taxonomy" id="379075"/>
    <lineage>
        <taxon>Bacteria</taxon>
        <taxon>Pseudomonadati</taxon>
        <taxon>Bacteroidota</taxon>
        <taxon>Cytophagia</taxon>
        <taxon>Cytophagales</taxon>
        <taxon>Flammeovirgaceae</taxon>
        <taxon>Sediminitomix</taxon>
    </lineage>
</organism>
<keyword evidence="3" id="KW-1185">Reference proteome</keyword>
<dbReference type="CDD" id="cd06532">
    <property type="entry name" value="Glyco_transf_25"/>
    <property type="match status" value="1"/>
</dbReference>
<evidence type="ECO:0000259" key="1">
    <source>
        <dbReference type="Pfam" id="PF01755"/>
    </source>
</evidence>
<dbReference type="OrthoDB" id="881563at2"/>
<name>A0A315ZDT3_SEDFL</name>
<dbReference type="RefSeq" id="WP_109617711.1">
    <property type="nucleotide sequence ID" value="NZ_QGDO01000002.1"/>
</dbReference>
<dbReference type="Proteomes" id="UP000245535">
    <property type="component" value="Unassembled WGS sequence"/>
</dbReference>
<dbReference type="EMBL" id="QGDO01000002">
    <property type="protein sequence ID" value="PWJ43289.1"/>
    <property type="molecule type" value="Genomic_DNA"/>
</dbReference>
<gene>
    <name evidence="2" type="ORF">BC781_102838</name>
</gene>
<protein>
    <submittedName>
        <fullName evidence="2">Glycosyl transferase family 25</fullName>
    </submittedName>
</protein>
<reference evidence="2 3" key="1">
    <citation type="submission" date="2018-03" db="EMBL/GenBank/DDBJ databases">
        <title>Genomic Encyclopedia of Archaeal and Bacterial Type Strains, Phase II (KMG-II): from individual species to whole genera.</title>
        <authorList>
            <person name="Goeker M."/>
        </authorList>
    </citation>
    <scope>NUCLEOTIDE SEQUENCE [LARGE SCALE GENOMIC DNA]</scope>
    <source>
        <strain evidence="2 3">DSM 28229</strain>
    </source>
</reference>
<proteinExistence type="predicted"/>
<comment type="caution">
    <text evidence="2">The sequence shown here is derived from an EMBL/GenBank/DDBJ whole genome shotgun (WGS) entry which is preliminary data.</text>
</comment>
<dbReference type="GO" id="GO:0016740">
    <property type="term" value="F:transferase activity"/>
    <property type="evidence" value="ECO:0007669"/>
    <property type="project" value="UniProtKB-KW"/>
</dbReference>
<sequence>MKESDFEFRIFVISLERSEERRNSIQKQFNDLGLSFEFIDAIDGKYLTEEDIAKYANLEEVKENPRWLNPYAIACALSHRKAYHKILAERIPYTLILEDDMLLSSKSVDLLPSIIHEMDTDEICMLYYRAFQTMYLSLGEDRKLDPNYELLSPINEESIPLTAGAYIVSLKAVERLERILLPIRYAADSWAEFYREGGVNKISCVYPRPLKDANFKSTIDYFSTDRLDWRRRFGDWVDREKVPFLYALLKWKRAYKENQMSRVKLVEQASIFRNN</sequence>
<keyword evidence="2" id="KW-0808">Transferase</keyword>
<evidence type="ECO:0000313" key="2">
    <source>
        <dbReference type="EMBL" id="PWJ43289.1"/>
    </source>
</evidence>
<accession>A0A315ZDT3</accession>